<feature type="region of interest" description="Disordered" evidence="1">
    <location>
        <begin position="1"/>
        <end position="24"/>
    </location>
</feature>
<organism evidence="2 3">
    <name type="scientific">Passalora fulva</name>
    <name type="common">Tomato leaf mold</name>
    <name type="synonym">Cladosporium fulvum</name>
    <dbReference type="NCBI Taxonomy" id="5499"/>
    <lineage>
        <taxon>Eukaryota</taxon>
        <taxon>Fungi</taxon>
        <taxon>Dikarya</taxon>
        <taxon>Ascomycota</taxon>
        <taxon>Pezizomycotina</taxon>
        <taxon>Dothideomycetes</taxon>
        <taxon>Dothideomycetidae</taxon>
        <taxon>Mycosphaerellales</taxon>
        <taxon>Mycosphaerellaceae</taxon>
        <taxon>Fulvia</taxon>
    </lineage>
</organism>
<dbReference type="InterPro" id="IPR029063">
    <property type="entry name" value="SAM-dependent_MTases_sf"/>
</dbReference>
<evidence type="ECO:0000313" key="2">
    <source>
        <dbReference type="EMBL" id="UJO12996.1"/>
    </source>
</evidence>
<feature type="compositionally biased region" description="Polar residues" evidence="1">
    <location>
        <begin position="1"/>
        <end position="18"/>
    </location>
</feature>
<protein>
    <submittedName>
        <fullName evidence="2">Uncharacterized protein</fullName>
    </submittedName>
</protein>
<proteinExistence type="predicted"/>
<dbReference type="Proteomes" id="UP000756132">
    <property type="component" value="Chromosome 1"/>
</dbReference>
<dbReference type="AlphaFoldDB" id="A0A9Q8L8Q4"/>
<sequence>MSTSFKATSLPRAQQNGKQPKAPHSHRTLFDYIFSRLLILVISNWPSFIAKELSLLKPGGWAEIQDLAWDWLDPSGSITSSSWQWLELMNSRLHAKGMDTHCGSKAAKWMEAAGFEEVQVSRARRRRR</sequence>
<dbReference type="GeneID" id="71982194"/>
<dbReference type="OrthoDB" id="10017101at2759"/>
<dbReference type="KEGG" id="ffu:CLAFUR5_02316"/>
<dbReference type="Gene3D" id="3.40.50.150">
    <property type="entry name" value="Vaccinia Virus protein VP39"/>
    <property type="match status" value="1"/>
</dbReference>
<dbReference type="SUPFAM" id="SSF53335">
    <property type="entry name" value="S-adenosyl-L-methionine-dependent methyltransferases"/>
    <property type="match status" value="1"/>
</dbReference>
<dbReference type="Pfam" id="PF13489">
    <property type="entry name" value="Methyltransf_23"/>
    <property type="match status" value="1"/>
</dbReference>
<keyword evidence="3" id="KW-1185">Reference proteome</keyword>
<reference evidence="2" key="1">
    <citation type="submission" date="2021-12" db="EMBL/GenBank/DDBJ databases">
        <authorList>
            <person name="Zaccaron A."/>
            <person name="Stergiopoulos I."/>
        </authorList>
    </citation>
    <scope>NUCLEOTIDE SEQUENCE</scope>
    <source>
        <strain evidence="2">Race5_Kim</strain>
    </source>
</reference>
<name>A0A9Q8L8Q4_PASFU</name>
<gene>
    <name evidence="2" type="ORF">CLAFUR5_02316</name>
</gene>
<reference evidence="2" key="2">
    <citation type="journal article" date="2022" name="Microb. Genom.">
        <title>A chromosome-scale genome assembly of the tomato pathogen Cladosporium fulvum reveals a compartmentalized genome architecture and the presence of a dispensable chromosome.</title>
        <authorList>
            <person name="Zaccaron A.Z."/>
            <person name="Chen L.H."/>
            <person name="Samaras A."/>
            <person name="Stergiopoulos I."/>
        </authorList>
    </citation>
    <scope>NUCLEOTIDE SEQUENCE</scope>
    <source>
        <strain evidence="2">Race5_Kim</strain>
    </source>
</reference>
<dbReference type="RefSeq" id="XP_047757362.1">
    <property type="nucleotide sequence ID" value="XM_047901464.1"/>
</dbReference>
<evidence type="ECO:0000256" key="1">
    <source>
        <dbReference type="SAM" id="MobiDB-lite"/>
    </source>
</evidence>
<accession>A0A9Q8L8Q4</accession>
<dbReference type="EMBL" id="CP090163">
    <property type="protein sequence ID" value="UJO12996.1"/>
    <property type="molecule type" value="Genomic_DNA"/>
</dbReference>
<evidence type="ECO:0000313" key="3">
    <source>
        <dbReference type="Proteomes" id="UP000756132"/>
    </source>
</evidence>